<proteinExistence type="predicted"/>
<dbReference type="Proteomes" id="UP001180754">
    <property type="component" value="Unassembled WGS sequence"/>
</dbReference>
<dbReference type="Gene3D" id="1.10.30.50">
    <property type="match status" value="1"/>
</dbReference>
<keyword evidence="3" id="KW-1185">Reference proteome</keyword>
<accession>A0ABU2XUP1</accession>
<dbReference type="Pfam" id="PF18755">
    <property type="entry name" value="RAMA"/>
    <property type="match status" value="1"/>
</dbReference>
<dbReference type="InterPro" id="IPR003615">
    <property type="entry name" value="HNH_nuc"/>
</dbReference>
<evidence type="ECO:0000313" key="2">
    <source>
        <dbReference type="EMBL" id="MDT0549311.1"/>
    </source>
</evidence>
<name>A0ABU2XUP1_9ACTN</name>
<reference evidence="2" key="1">
    <citation type="submission" date="2024-05" db="EMBL/GenBank/DDBJ databases">
        <title>30 novel species of actinomycetes from the DSMZ collection.</title>
        <authorList>
            <person name="Nouioui I."/>
        </authorList>
    </citation>
    <scope>NUCLEOTIDE SEQUENCE</scope>
    <source>
        <strain evidence="2">DSM 41529</strain>
    </source>
</reference>
<protein>
    <recommendedName>
        <fullName evidence="1">RAMA domain-containing protein</fullName>
    </recommendedName>
</protein>
<feature type="domain" description="RAMA" evidence="1">
    <location>
        <begin position="282"/>
        <end position="367"/>
    </location>
</feature>
<dbReference type="RefSeq" id="WP_311729876.1">
    <property type="nucleotide sequence ID" value="NZ_JAVRFD010000033.1"/>
</dbReference>
<organism evidence="2 3">
    <name type="scientific">Streptomyces lonegramiae</name>
    <dbReference type="NCBI Taxonomy" id="3075524"/>
    <lineage>
        <taxon>Bacteria</taxon>
        <taxon>Bacillati</taxon>
        <taxon>Actinomycetota</taxon>
        <taxon>Actinomycetes</taxon>
        <taxon>Kitasatosporales</taxon>
        <taxon>Streptomycetaceae</taxon>
        <taxon>Streptomyces</taxon>
    </lineage>
</organism>
<sequence length="372" mass="40880">MSRLIVPAAWSRHASTLKQRVADCGTDKAELTKLFKKSPYWTKLRPKLIDLAGRKCWYCEGEVSNSRLAVDHFRPKSGVVGETHLGYYWLAYEVSNFRLICEFCNSSTDDDPTGKRVTKIHHFPLLNPASRLRAPGVSIDSIEREIPVLLDPALQRDCDLLDFDRSGAVRRNDNRPRSSLERAVGVCKAEESIRIYGLDRSGLNERRSRVMRDVVFKAGVLDAPVVFEGALEMLRELIEPEARHSSAALSALRGCRDLDAVVENFSEELGIESTVGGIGRPEAHTVSDLISAGFLKSGVELVGVADFGEVVALLLPDGGLELGARSYATPTSAARAATGNADVDGWEFWHVAVASGQISLSQIRREFNGDVD</sequence>
<dbReference type="InterPro" id="IPR040843">
    <property type="entry name" value="RAMA"/>
</dbReference>
<evidence type="ECO:0000259" key="1">
    <source>
        <dbReference type="Pfam" id="PF18755"/>
    </source>
</evidence>
<dbReference type="CDD" id="cd00085">
    <property type="entry name" value="HNHc"/>
    <property type="match status" value="1"/>
</dbReference>
<dbReference type="EMBL" id="JAVRFD010000033">
    <property type="protein sequence ID" value="MDT0549311.1"/>
    <property type="molecule type" value="Genomic_DNA"/>
</dbReference>
<evidence type="ECO:0000313" key="3">
    <source>
        <dbReference type="Proteomes" id="UP001180754"/>
    </source>
</evidence>
<gene>
    <name evidence="2" type="ORF">RND15_42565</name>
</gene>
<comment type="caution">
    <text evidence="2">The sequence shown here is derived from an EMBL/GenBank/DDBJ whole genome shotgun (WGS) entry which is preliminary data.</text>
</comment>